<sequence>MHAPASLDRPGPSAWSAAADGSPVWELPEGVAAATADVLAAHRGGFLVRHAPDTGVLRDSTLGWSVEMPGGRRAPVGFERGAPVGVAALRPLSAVEVTWSSVRDPLAHTRLVVALAAAGVPLVSGPLPRWAEHLLGRPLARLVGRAPGPWAPLERETHSIRLRRAVERAAPAGPEPEVGVVLCSRRPGMLRHAVEQVAGQRGVRPVLVIALHGVERLPDDARGALDDSGLAADVAVHGADEVFGDVLTAAVRRAGTDLVTKWDDDDWYGPHHLRELRTALTTSGAAVVGCNAEFVHLEALDVTVARQSVNELPTTHVAGGTITARRETVEDLGGFPSLASGVDAGLLAAATAAGATIYRTHAHNMVLRRSRDGHTWDPGVDYFLDRAYHQTWGRAGGPAMTDADDDRRWV</sequence>
<accession>A0ABW0GK86</accession>
<dbReference type="Gene3D" id="3.90.550.10">
    <property type="entry name" value="Spore Coat Polysaccharide Biosynthesis Protein SpsA, Chain A"/>
    <property type="match status" value="1"/>
</dbReference>
<name>A0ABW0GK86_9MICO</name>
<keyword evidence="3" id="KW-1185">Reference proteome</keyword>
<comment type="caution">
    <text evidence="2">The sequence shown here is derived from an EMBL/GenBank/DDBJ whole genome shotgun (WGS) entry which is preliminary data.</text>
</comment>
<evidence type="ECO:0008006" key="4">
    <source>
        <dbReference type="Google" id="ProtNLM"/>
    </source>
</evidence>
<dbReference type="SUPFAM" id="SSF53448">
    <property type="entry name" value="Nucleotide-diphospho-sugar transferases"/>
    <property type="match status" value="1"/>
</dbReference>
<dbReference type="RefSeq" id="WP_340266254.1">
    <property type="nucleotide sequence ID" value="NZ_JBBEOG010000001.1"/>
</dbReference>
<organism evidence="2 3">
    <name type="scientific">Aquipuribacter nitratireducens</name>
    <dbReference type="NCBI Taxonomy" id="650104"/>
    <lineage>
        <taxon>Bacteria</taxon>
        <taxon>Bacillati</taxon>
        <taxon>Actinomycetota</taxon>
        <taxon>Actinomycetes</taxon>
        <taxon>Micrococcales</taxon>
        <taxon>Intrasporangiaceae</taxon>
        <taxon>Aquipuribacter</taxon>
    </lineage>
</organism>
<dbReference type="EMBL" id="JBHSLD010000001">
    <property type="protein sequence ID" value="MFC5379500.1"/>
    <property type="molecule type" value="Genomic_DNA"/>
</dbReference>
<reference evidence="3" key="1">
    <citation type="journal article" date="2019" name="Int. J. Syst. Evol. Microbiol.">
        <title>The Global Catalogue of Microorganisms (GCM) 10K type strain sequencing project: providing services to taxonomists for standard genome sequencing and annotation.</title>
        <authorList>
            <consortium name="The Broad Institute Genomics Platform"/>
            <consortium name="The Broad Institute Genome Sequencing Center for Infectious Disease"/>
            <person name="Wu L."/>
            <person name="Ma J."/>
        </authorList>
    </citation>
    <scope>NUCLEOTIDE SEQUENCE [LARGE SCALE GENOMIC DNA]</scope>
    <source>
        <strain evidence="3">CCUG 43114</strain>
    </source>
</reference>
<evidence type="ECO:0000313" key="3">
    <source>
        <dbReference type="Proteomes" id="UP001596122"/>
    </source>
</evidence>
<evidence type="ECO:0000313" key="2">
    <source>
        <dbReference type="EMBL" id="MFC5379500.1"/>
    </source>
</evidence>
<dbReference type="Proteomes" id="UP001596122">
    <property type="component" value="Unassembled WGS sequence"/>
</dbReference>
<proteinExistence type="predicted"/>
<feature type="region of interest" description="Disordered" evidence="1">
    <location>
        <begin position="1"/>
        <end position="20"/>
    </location>
</feature>
<gene>
    <name evidence="2" type="ORF">ACFPJ6_01720</name>
</gene>
<evidence type="ECO:0000256" key="1">
    <source>
        <dbReference type="SAM" id="MobiDB-lite"/>
    </source>
</evidence>
<dbReference type="InterPro" id="IPR029044">
    <property type="entry name" value="Nucleotide-diphossugar_trans"/>
</dbReference>
<protein>
    <recommendedName>
        <fullName evidence="4">Glycosyl transferase family 2</fullName>
    </recommendedName>
</protein>